<keyword evidence="4 7" id="KW-1133">Transmembrane helix</keyword>
<dbReference type="Pfam" id="PF00902">
    <property type="entry name" value="TatC"/>
    <property type="match status" value="1"/>
</dbReference>
<protein>
    <recommendedName>
        <fullName evidence="7">Sec-independent protein translocase protein TatC</fullName>
    </recommendedName>
</protein>
<dbReference type="InterPro" id="IPR002033">
    <property type="entry name" value="TatC"/>
</dbReference>
<feature type="region of interest" description="Disordered" evidence="8">
    <location>
        <begin position="281"/>
        <end position="322"/>
    </location>
</feature>
<proteinExistence type="inferred from homology"/>
<feature type="compositionally biased region" description="Basic residues" evidence="8">
    <location>
        <begin position="12"/>
        <end position="21"/>
    </location>
</feature>
<feature type="transmembrane region" description="Helical" evidence="7">
    <location>
        <begin position="189"/>
        <end position="214"/>
    </location>
</feature>
<dbReference type="PRINTS" id="PR01840">
    <property type="entry name" value="TATCFAMILY"/>
</dbReference>
<dbReference type="GO" id="GO:0065002">
    <property type="term" value="P:intracellular protein transmembrane transport"/>
    <property type="evidence" value="ECO:0007669"/>
    <property type="project" value="TreeGrafter"/>
</dbReference>
<feature type="compositionally biased region" description="Basic and acidic residues" evidence="8">
    <location>
        <begin position="281"/>
        <end position="290"/>
    </location>
</feature>
<comment type="subunit">
    <text evidence="7">The Tat system comprises two distinct complexes: a TatABC complex, containing multiple copies of TatA, TatB and TatC subunits, and a separate TatA complex, containing only TatA subunits. Substrates initially bind to the TatABC complex, which probably triggers association of the separate TatA complex to form the active translocon.</text>
</comment>
<accession>A0A229S5W9</accession>
<dbReference type="NCBIfam" id="TIGR00945">
    <property type="entry name" value="tatC"/>
    <property type="match status" value="1"/>
</dbReference>
<dbReference type="InterPro" id="IPR019820">
    <property type="entry name" value="Sec-indep_translocase_CS"/>
</dbReference>
<dbReference type="GO" id="GO:0009977">
    <property type="term" value="F:proton motive force dependent protein transmembrane transporter activity"/>
    <property type="evidence" value="ECO:0007669"/>
    <property type="project" value="TreeGrafter"/>
</dbReference>
<dbReference type="AlphaFoldDB" id="A0A229S5W9"/>
<evidence type="ECO:0000256" key="8">
    <source>
        <dbReference type="SAM" id="MobiDB-lite"/>
    </source>
</evidence>
<feature type="region of interest" description="Disordered" evidence="8">
    <location>
        <begin position="1"/>
        <end position="22"/>
    </location>
</feature>
<comment type="function">
    <text evidence="7">Part of the twin-arginine translocation (Tat) system that transports large folded proteins containing a characteristic twin-arginine motif in their signal peptide across membranes. Together with TatB, TatC is part of a receptor directly interacting with Tat signal peptides.</text>
</comment>
<keyword evidence="3 7" id="KW-0653">Protein transport</keyword>
<dbReference type="OrthoDB" id="9777044at2"/>
<evidence type="ECO:0000256" key="1">
    <source>
        <dbReference type="ARBA" id="ARBA00004141"/>
    </source>
</evidence>
<reference evidence="9 10" key="1">
    <citation type="submission" date="2017-07" db="EMBL/GenBank/DDBJ databases">
        <title>Amycolatopsis alba DSM 44262 Genome sequencing and assembly.</title>
        <authorList>
            <person name="Kaur N."/>
            <person name="Mayilraj S."/>
        </authorList>
    </citation>
    <scope>NUCLEOTIDE SEQUENCE [LARGE SCALE GENOMIC DNA]</scope>
    <source>
        <strain evidence="9 10">DSM 44262</strain>
    </source>
</reference>
<evidence type="ECO:0000256" key="4">
    <source>
        <dbReference type="ARBA" id="ARBA00022989"/>
    </source>
</evidence>
<dbReference type="EMBL" id="NMQU01000013">
    <property type="protein sequence ID" value="OXM54280.1"/>
    <property type="molecule type" value="Genomic_DNA"/>
</dbReference>
<keyword evidence="7" id="KW-0813">Transport</keyword>
<keyword evidence="2 7" id="KW-0812">Transmembrane</keyword>
<dbReference type="GO" id="GO:0043953">
    <property type="term" value="P:protein transport by the Tat complex"/>
    <property type="evidence" value="ECO:0007669"/>
    <property type="project" value="UniProtKB-UniRule"/>
</dbReference>
<organism evidence="9 10">
    <name type="scientific">Amycolatopsis alba DSM 44262</name>
    <dbReference type="NCBI Taxonomy" id="1125972"/>
    <lineage>
        <taxon>Bacteria</taxon>
        <taxon>Bacillati</taxon>
        <taxon>Actinomycetota</taxon>
        <taxon>Actinomycetes</taxon>
        <taxon>Pseudonocardiales</taxon>
        <taxon>Pseudonocardiaceae</taxon>
        <taxon>Amycolatopsis</taxon>
    </lineage>
</organism>
<dbReference type="PANTHER" id="PTHR30371:SF0">
    <property type="entry name" value="SEC-INDEPENDENT PROTEIN TRANSLOCASE PROTEIN TATC, CHLOROPLASTIC-RELATED"/>
    <property type="match status" value="1"/>
</dbReference>
<keyword evidence="10" id="KW-1185">Reference proteome</keyword>
<evidence type="ECO:0000256" key="2">
    <source>
        <dbReference type="ARBA" id="ARBA00022692"/>
    </source>
</evidence>
<keyword evidence="5 7" id="KW-0811">Translocation</keyword>
<evidence type="ECO:0000256" key="6">
    <source>
        <dbReference type="ARBA" id="ARBA00023136"/>
    </source>
</evidence>
<evidence type="ECO:0000313" key="10">
    <source>
        <dbReference type="Proteomes" id="UP000215563"/>
    </source>
</evidence>
<evidence type="ECO:0000313" key="9">
    <source>
        <dbReference type="EMBL" id="OXM54280.1"/>
    </source>
</evidence>
<dbReference type="PANTHER" id="PTHR30371">
    <property type="entry name" value="SEC-INDEPENDENT PROTEIN TRANSLOCASE PROTEIN TATC"/>
    <property type="match status" value="1"/>
</dbReference>
<dbReference type="PROSITE" id="PS01218">
    <property type="entry name" value="TATC"/>
    <property type="match status" value="1"/>
</dbReference>
<feature type="transmembrane region" description="Helical" evidence="7">
    <location>
        <begin position="143"/>
        <end position="169"/>
    </location>
</feature>
<sequence length="322" mass="35548">MADSASGEERRGSKRRKRSRRMNPDGTMTLIEHIYEFRRRLGFALLALVAGGIIGFIWFQTTIGPIPSLGKLLTDPYCAVPAERRFDGPTGGCKLLQTVPFEAFMTQLKVGLAGGAVLFSPVWLYQIWAFVAPGLYSKERKYALTFVAFASLLFAGGAVLAYLLVPHALELLMNFGGDQFITALTADKYVSFILSLLLIFGVSFELPLLVVMLNRVGVLKYQTLKKWRRGLIMVVFVFAAFATPGSDPFSMLGLSAALIVLLELSIQIARFHDRKLDKERGTEGWDKLADDEAAPFDYTPSTIDDEPSAATNGKRTNTDDVT</sequence>
<dbReference type="Proteomes" id="UP000215563">
    <property type="component" value="Unassembled WGS sequence"/>
</dbReference>
<dbReference type="HAMAP" id="MF_00902">
    <property type="entry name" value="TatC"/>
    <property type="match status" value="1"/>
</dbReference>
<name>A0A229S5W9_AMYAL</name>
<dbReference type="GO" id="GO:0033281">
    <property type="term" value="C:TAT protein transport complex"/>
    <property type="evidence" value="ECO:0007669"/>
    <property type="project" value="UniProtKB-UniRule"/>
</dbReference>
<feature type="transmembrane region" description="Helical" evidence="7">
    <location>
        <begin position="110"/>
        <end position="131"/>
    </location>
</feature>
<comment type="similarity">
    <text evidence="7">Belongs to the TatC family.</text>
</comment>
<feature type="transmembrane region" description="Helical" evidence="7">
    <location>
        <begin position="226"/>
        <end position="243"/>
    </location>
</feature>
<comment type="caution">
    <text evidence="9">The sequence shown here is derived from an EMBL/GenBank/DDBJ whole genome shotgun (WGS) entry which is preliminary data.</text>
</comment>
<keyword evidence="7" id="KW-1003">Cell membrane</keyword>
<feature type="transmembrane region" description="Helical" evidence="7">
    <location>
        <begin position="41"/>
        <end position="59"/>
    </location>
</feature>
<evidence type="ECO:0000256" key="5">
    <source>
        <dbReference type="ARBA" id="ARBA00023010"/>
    </source>
</evidence>
<comment type="subcellular location">
    <subcellularLocation>
        <location evidence="7">Cell membrane</location>
        <topology evidence="7">Multi-pass membrane protein</topology>
    </subcellularLocation>
    <subcellularLocation>
        <location evidence="1">Membrane</location>
        <topology evidence="1">Multi-pass membrane protein</topology>
    </subcellularLocation>
</comment>
<feature type="compositionally biased region" description="Polar residues" evidence="8">
    <location>
        <begin position="309"/>
        <end position="322"/>
    </location>
</feature>
<keyword evidence="6 7" id="KW-0472">Membrane</keyword>
<evidence type="ECO:0000256" key="3">
    <source>
        <dbReference type="ARBA" id="ARBA00022927"/>
    </source>
</evidence>
<gene>
    <name evidence="7 9" type="primary">tatC</name>
    <name evidence="9" type="ORF">CFP75_04210</name>
</gene>
<dbReference type="RefSeq" id="WP_020635181.1">
    <property type="nucleotide sequence ID" value="NZ_KB913032.1"/>
</dbReference>
<evidence type="ECO:0000256" key="7">
    <source>
        <dbReference type="HAMAP-Rule" id="MF_00902"/>
    </source>
</evidence>
<feature type="transmembrane region" description="Helical" evidence="7">
    <location>
        <begin position="249"/>
        <end position="269"/>
    </location>
</feature>